<proteinExistence type="predicted"/>
<gene>
    <name evidence="2" type="primary">LOC108008196</name>
</gene>
<reference evidence="2" key="1">
    <citation type="submission" date="2025-08" db="UniProtKB">
        <authorList>
            <consortium name="RefSeq"/>
        </authorList>
    </citation>
    <scope>IDENTIFICATION</scope>
</reference>
<sequence length="140" mass="16363">MELKYNRSYVEYFGLAPGESQMLMINVTRVVKTAFMDNRIENEATNRTVFNIKNFAVCNFLNNRLLPKLYSAFYEELVGNFTAFKCPISPGVYYLKNNIREVVVPFFHPPGKFRLIVLLKTEIEGSSVVELFWRYRVISL</sequence>
<evidence type="ECO:0000313" key="1">
    <source>
        <dbReference type="Proteomes" id="UP001652628"/>
    </source>
</evidence>
<evidence type="ECO:0008006" key="3">
    <source>
        <dbReference type="Google" id="ProtNLM"/>
    </source>
</evidence>
<evidence type="ECO:0000313" key="2">
    <source>
        <dbReference type="RefSeq" id="XP_065719235.2"/>
    </source>
</evidence>
<dbReference type="Proteomes" id="UP001652628">
    <property type="component" value="Chromosome 2R"/>
</dbReference>
<organism evidence="1 2">
    <name type="scientific">Drosophila suzukii</name>
    <name type="common">Spotted-wing drosophila fruit fly</name>
    <dbReference type="NCBI Taxonomy" id="28584"/>
    <lineage>
        <taxon>Eukaryota</taxon>
        <taxon>Metazoa</taxon>
        <taxon>Ecdysozoa</taxon>
        <taxon>Arthropoda</taxon>
        <taxon>Hexapoda</taxon>
        <taxon>Insecta</taxon>
        <taxon>Pterygota</taxon>
        <taxon>Neoptera</taxon>
        <taxon>Endopterygota</taxon>
        <taxon>Diptera</taxon>
        <taxon>Brachycera</taxon>
        <taxon>Muscomorpha</taxon>
        <taxon>Ephydroidea</taxon>
        <taxon>Drosophilidae</taxon>
        <taxon>Drosophila</taxon>
        <taxon>Sophophora</taxon>
    </lineage>
</organism>
<dbReference type="GeneID" id="108008196"/>
<dbReference type="InterPro" id="IPR010512">
    <property type="entry name" value="DUF1091"/>
</dbReference>
<name>A0AB40D4M9_DROSZ</name>
<protein>
    <recommendedName>
        <fullName evidence="3">MD-2-related lipid-recognition domain-containing protein</fullName>
    </recommendedName>
</protein>
<dbReference type="Pfam" id="PF06477">
    <property type="entry name" value="DUF1091"/>
    <property type="match status" value="1"/>
</dbReference>
<accession>A0AB40D4M9</accession>
<dbReference type="RefSeq" id="XP_065719235.2">
    <property type="nucleotide sequence ID" value="XM_065863163.2"/>
</dbReference>
<dbReference type="AlphaFoldDB" id="A0AB40D4M9"/>
<keyword evidence="1" id="KW-1185">Reference proteome</keyword>